<dbReference type="InterPro" id="IPR011717">
    <property type="entry name" value="TPR-4"/>
</dbReference>
<dbReference type="EMBL" id="BAAANS010000007">
    <property type="protein sequence ID" value="GAA2091192.1"/>
    <property type="molecule type" value="Genomic_DNA"/>
</dbReference>
<dbReference type="Pfam" id="PF07721">
    <property type="entry name" value="TPR_4"/>
    <property type="match status" value="6"/>
</dbReference>
<dbReference type="Gene3D" id="1.25.40.10">
    <property type="entry name" value="Tetratricopeptide repeat domain"/>
    <property type="match status" value="1"/>
</dbReference>
<evidence type="ECO:0000256" key="1">
    <source>
        <dbReference type="SAM" id="MobiDB-lite"/>
    </source>
</evidence>
<reference evidence="2 3" key="1">
    <citation type="journal article" date="2019" name="Int. J. Syst. Evol. Microbiol.">
        <title>The Global Catalogue of Microorganisms (GCM) 10K type strain sequencing project: providing services to taxonomists for standard genome sequencing and annotation.</title>
        <authorList>
            <consortium name="The Broad Institute Genomics Platform"/>
            <consortium name="The Broad Institute Genome Sequencing Center for Infectious Disease"/>
            <person name="Wu L."/>
            <person name="Ma J."/>
        </authorList>
    </citation>
    <scope>NUCLEOTIDE SEQUENCE [LARGE SCALE GENOMIC DNA]</scope>
    <source>
        <strain evidence="2 3">JCM 14559</strain>
    </source>
</reference>
<name>A0ABN2WIA8_9ACTN</name>
<proteinExistence type="predicted"/>
<evidence type="ECO:0000313" key="2">
    <source>
        <dbReference type="EMBL" id="GAA2091192.1"/>
    </source>
</evidence>
<dbReference type="Proteomes" id="UP001500897">
    <property type="component" value="Unassembled WGS sequence"/>
</dbReference>
<gene>
    <name evidence="2" type="ORF">GCM10009759_15630</name>
</gene>
<organism evidence="2 3">
    <name type="scientific">Kitasatospora saccharophila</name>
    <dbReference type="NCBI Taxonomy" id="407973"/>
    <lineage>
        <taxon>Bacteria</taxon>
        <taxon>Bacillati</taxon>
        <taxon>Actinomycetota</taxon>
        <taxon>Actinomycetes</taxon>
        <taxon>Kitasatosporales</taxon>
        <taxon>Streptomycetaceae</taxon>
        <taxon>Kitasatospora</taxon>
    </lineage>
</organism>
<keyword evidence="3" id="KW-1185">Reference proteome</keyword>
<dbReference type="RefSeq" id="WP_344551134.1">
    <property type="nucleotide sequence ID" value="NZ_BAAANS010000007.1"/>
</dbReference>
<comment type="caution">
    <text evidence="2">The sequence shown here is derived from an EMBL/GenBank/DDBJ whole genome shotgun (WGS) entry which is preliminary data.</text>
</comment>
<evidence type="ECO:0008006" key="4">
    <source>
        <dbReference type="Google" id="ProtNLM"/>
    </source>
</evidence>
<sequence>MNIDDLCWQVRHHAGVPPRMVRALLDLGQSELLVRAARERGDWNCAEAAARALAAAGEFDRALALLDPFTEIGWRAAEWVTAEVMISRGEADEALAMVRPDAAELGDGRVCARYAELLAQAGRTEEAVELLAPHLGERRFRSHLVELTEGRGCDDLVLDALTRAAEHPEEHPAGPADGAGAVCERCGRAGGAAPRGDRWDVLLLISRVLERAGRADRAVELLRAETASGRRHPVGFPEHYARLLARQGLVEELGALAAADPYPAFEVYARALEDAGRADEAEALLRAEVEAHDHPKDRTALMHLLVRRGRTDEAVEAGRPTYAYDDCWNLLPWALELLVDDGRPDRAFELLGTLTGAYVAEHPEQIGRLRLRLLGAAGRCPEGIAEATALNRRQPGAWDTALAGLLERDGRPEEALALLRSSTHPSARRDLADLLLRLGRPAEALAAVPTVAEQRAAAARRQRGAARRRERDDPWPATDRPAPEPPF</sequence>
<dbReference type="SUPFAM" id="SSF48452">
    <property type="entry name" value="TPR-like"/>
    <property type="match status" value="1"/>
</dbReference>
<evidence type="ECO:0000313" key="3">
    <source>
        <dbReference type="Proteomes" id="UP001500897"/>
    </source>
</evidence>
<protein>
    <recommendedName>
        <fullName evidence="4">Tetratricopeptide repeat protein</fullName>
    </recommendedName>
</protein>
<dbReference type="InterPro" id="IPR011990">
    <property type="entry name" value="TPR-like_helical_dom_sf"/>
</dbReference>
<accession>A0ABN2WIA8</accession>
<feature type="region of interest" description="Disordered" evidence="1">
    <location>
        <begin position="455"/>
        <end position="487"/>
    </location>
</feature>